<keyword evidence="2" id="KW-0545">Nucleotide biosynthesis</keyword>
<gene>
    <name evidence="7" type="ORF">M787_000600</name>
</gene>
<evidence type="ECO:0000256" key="2">
    <source>
        <dbReference type="ARBA" id="ARBA00022727"/>
    </source>
</evidence>
<dbReference type="GeneID" id="81477802"/>
<dbReference type="EMBL" id="CP015840">
    <property type="protein sequence ID" value="ANG65828.1"/>
    <property type="molecule type" value="Genomic_DNA"/>
</dbReference>
<keyword evidence="4 5" id="KW-0418">Kinase</keyword>
<reference evidence="7 8" key="1">
    <citation type="journal article" date="2014" name="Syst. Appl. Microbiol.">
        <title>Evidence for the existence of two new members of the family Chlamydiaceae and proposal of Chlamydia avium sp. nov. and Chlamydia gallinacea sp. nov.</title>
        <authorList>
            <person name="Sachse K."/>
            <person name="Laroucau K."/>
            <person name="Riege K."/>
            <person name="Wehner S."/>
            <person name="Dilcher M."/>
            <person name="Creasy H.H."/>
            <person name="Weidmann M."/>
            <person name="Myers G."/>
            <person name="Vorimore F."/>
            <person name="Vicari N."/>
            <person name="Magnino S."/>
            <person name="Liebler-Tenorio E."/>
            <person name="Ruettger A."/>
            <person name="Bavoil P.M."/>
            <person name="Hufert F.T."/>
            <person name="Rossello-Mora R."/>
            <person name="Marz M."/>
        </authorList>
    </citation>
    <scope>NUCLEOTIDE SEQUENCE [LARGE SCALE GENOMIC DNA]</scope>
    <source>
        <strain evidence="7 8">08-1274/3</strain>
    </source>
</reference>
<dbReference type="OrthoDB" id="9805030at2"/>
<protein>
    <recommendedName>
        <fullName evidence="6">Adenylate kinase</fullName>
        <ecNumber evidence="6">2.7.4.3</ecNumber>
    </recommendedName>
</protein>
<name>A0A173DY25_9CHLA</name>
<dbReference type="KEGG" id="cgz:M787_000600"/>
<keyword evidence="6" id="KW-0067">ATP-binding</keyword>
<keyword evidence="3 6" id="KW-0547">Nucleotide-binding</keyword>
<comment type="subcellular location">
    <subcellularLocation>
        <location evidence="6">Cytoplasm</location>
    </subcellularLocation>
</comment>
<evidence type="ECO:0000313" key="7">
    <source>
        <dbReference type="EMBL" id="ANG65828.1"/>
    </source>
</evidence>
<organism evidence="7 8">
    <name type="scientific">Chlamydia gallinacea 08-1274/3</name>
    <dbReference type="NCBI Taxonomy" id="1143323"/>
    <lineage>
        <taxon>Bacteria</taxon>
        <taxon>Pseudomonadati</taxon>
        <taxon>Chlamydiota</taxon>
        <taxon>Chlamydiia</taxon>
        <taxon>Chlamydiales</taxon>
        <taxon>Chlamydiaceae</taxon>
        <taxon>Chlamydia/Chlamydophila group</taxon>
        <taxon>Chlamydia</taxon>
    </lineage>
</organism>
<evidence type="ECO:0000313" key="8">
    <source>
        <dbReference type="Proteomes" id="UP000019147"/>
    </source>
</evidence>
<dbReference type="RefSeq" id="WP_021828532.1">
    <property type="nucleotide sequence ID" value="NZ_CP015840.1"/>
</dbReference>
<accession>A0A173DY25</accession>
<dbReference type="GO" id="GO:0004017">
    <property type="term" value="F:AMP kinase activity"/>
    <property type="evidence" value="ECO:0007669"/>
    <property type="project" value="UniProtKB-EC"/>
</dbReference>
<evidence type="ECO:0000256" key="5">
    <source>
        <dbReference type="RuleBase" id="RU003330"/>
    </source>
</evidence>
<dbReference type="PANTHER" id="PTHR23359">
    <property type="entry name" value="NUCLEOTIDE KINASE"/>
    <property type="match status" value="1"/>
</dbReference>
<comment type="catalytic activity">
    <reaction evidence="6">
        <text>AMP + ATP = 2 ADP</text>
        <dbReference type="Rhea" id="RHEA:12973"/>
        <dbReference type="ChEBI" id="CHEBI:30616"/>
        <dbReference type="ChEBI" id="CHEBI:456215"/>
        <dbReference type="ChEBI" id="CHEBI:456216"/>
        <dbReference type="EC" id="2.7.4.3"/>
    </reaction>
</comment>
<sequence length="216" mass="24484">MVDKSIANSIKLYAKPFSSILLFGPPGAGKDFLGNFIAHGGSQVYVSLGDIFRCYPIWSPIRQLFHKYAVSGTLIPDDDVIAVWNYYVQGLIAVGKFLPERQDLLISGLPRTLEQAKLLESYITVRHVIILEVHEEATLLERTQHSLYSKGRINEVGIDVLQKRLESYKKDIDALIRYYPLHKVSRISADQRPMEVLRDILSRLAHVFSHPGKPVD</sequence>
<proteinExistence type="inferred from homology"/>
<evidence type="ECO:0000256" key="1">
    <source>
        <dbReference type="ARBA" id="ARBA00022679"/>
    </source>
</evidence>
<keyword evidence="1 5" id="KW-0808">Transferase</keyword>
<evidence type="ECO:0000256" key="6">
    <source>
        <dbReference type="RuleBase" id="RU003331"/>
    </source>
</evidence>
<dbReference type="eggNOG" id="COG0563">
    <property type="taxonomic scope" value="Bacteria"/>
</dbReference>
<dbReference type="AlphaFoldDB" id="A0A173DY25"/>
<dbReference type="Gene3D" id="3.40.50.300">
    <property type="entry name" value="P-loop containing nucleotide triphosphate hydrolases"/>
    <property type="match status" value="1"/>
</dbReference>
<dbReference type="PRINTS" id="PR00094">
    <property type="entry name" value="ADENYLTKNASE"/>
</dbReference>
<dbReference type="InterPro" id="IPR000850">
    <property type="entry name" value="Adenylat/UMP-CMP_kin"/>
</dbReference>
<dbReference type="EC" id="2.7.4.3" evidence="6"/>
<dbReference type="GO" id="GO:0005524">
    <property type="term" value="F:ATP binding"/>
    <property type="evidence" value="ECO:0007669"/>
    <property type="project" value="UniProtKB-KW"/>
</dbReference>
<dbReference type="STRING" id="1143323.M787_000600"/>
<dbReference type="InterPro" id="IPR027417">
    <property type="entry name" value="P-loop_NTPase"/>
</dbReference>
<dbReference type="SUPFAM" id="SSF52540">
    <property type="entry name" value="P-loop containing nucleoside triphosphate hydrolases"/>
    <property type="match status" value="1"/>
</dbReference>
<comment type="similarity">
    <text evidence="5">Belongs to the adenylate kinase family.</text>
</comment>
<dbReference type="GO" id="GO:0005737">
    <property type="term" value="C:cytoplasm"/>
    <property type="evidence" value="ECO:0007669"/>
    <property type="project" value="UniProtKB-SubCell"/>
</dbReference>
<dbReference type="Proteomes" id="UP000019147">
    <property type="component" value="Chromosome"/>
</dbReference>
<comment type="subunit">
    <text evidence="6">Monomer.</text>
</comment>
<evidence type="ECO:0000256" key="4">
    <source>
        <dbReference type="ARBA" id="ARBA00022777"/>
    </source>
</evidence>
<evidence type="ECO:0000256" key="3">
    <source>
        <dbReference type="ARBA" id="ARBA00022741"/>
    </source>
</evidence>
<dbReference type="Pfam" id="PF00406">
    <property type="entry name" value="ADK"/>
    <property type="match status" value="1"/>
</dbReference>